<sequence>MNALWMIARHEVLRALRHRTARVGMVALGALVLAGCLLGAYRQTLQTQEREAHQQLVRAQWEGQPARHPHRVAHYGTFAFRPAGPLAFFDPGVDGFVGTSVYLEAHRRNGLTFSEAAQSGELMRLGTASTAFVLQLLLPLLVFCLAAGSVAGEREGGTWRLLLAQGVSPRTLLAGKVLGVWLLVALLLVPSLLLVAVGAVLTGVLSSGTDTLPRALLLLAGYGLYGLICATLAVWVSSWHQQTRGALMTLLVLWMGLWLVVPRVATHVAARLHPAPSAAKFDAELEESLRTAADGHSPNSPAFMELKQKYLRQYGVERVEDLPINFGGVAMHESEAATRAVFEEHYRRLFDAWRAQDRAALVLSVLNPMLALRNASMALAGTDSHHAIDFEQQAEDHRYAFIQRLNELHTHEIRAVNDRAQRLDASKWKDFPPFEYRRPALTQAMAPVGLACAALLGWAVALLAMLGLRPGGAS</sequence>
<accession>A0A848LL27</accession>
<gene>
    <name evidence="7" type="ORF">HG543_26495</name>
</gene>
<dbReference type="GO" id="GO:0140359">
    <property type="term" value="F:ABC-type transporter activity"/>
    <property type="evidence" value="ECO:0007669"/>
    <property type="project" value="InterPro"/>
</dbReference>
<dbReference type="Pfam" id="PF12698">
    <property type="entry name" value="ABC2_membrane_3"/>
    <property type="match status" value="1"/>
</dbReference>
<keyword evidence="2 5" id="KW-0812">Transmembrane</keyword>
<dbReference type="RefSeq" id="WP_169347651.1">
    <property type="nucleotide sequence ID" value="NZ_JABBJJ010000134.1"/>
</dbReference>
<evidence type="ECO:0000256" key="2">
    <source>
        <dbReference type="ARBA" id="ARBA00022692"/>
    </source>
</evidence>
<reference evidence="7 8" key="1">
    <citation type="submission" date="2020-04" db="EMBL/GenBank/DDBJ databases">
        <title>Draft genome of Pyxidicoccus fallax type strain.</title>
        <authorList>
            <person name="Whitworth D.E."/>
        </authorList>
    </citation>
    <scope>NUCLEOTIDE SEQUENCE [LARGE SCALE GENOMIC DNA]</scope>
    <source>
        <strain evidence="7 8">DSM 14698</strain>
    </source>
</reference>
<dbReference type="EMBL" id="JABBJJ010000134">
    <property type="protein sequence ID" value="NMO18383.1"/>
    <property type="molecule type" value="Genomic_DNA"/>
</dbReference>
<feature type="transmembrane region" description="Helical" evidence="5">
    <location>
        <begin position="216"/>
        <end position="237"/>
    </location>
</feature>
<proteinExistence type="predicted"/>
<dbReference type="AlphaFoldDB" id="A0A848LL27"/>
<feature type="transmembrane region" description="Helical" evidence="5">
    <location>
        <begin position="20"/>
        <end position="41"/>
    </location>
</feature>
<dbReference type="Proteomes" id="UP000518300">
    <property type="component" value="Unassembled WGS sequence"/>
</dbReference>
<evidence type="ECO:0000256" key="5">
    <source>
        <dbReference type="SAM" id="Phobius"/>
    </source>
</evidence>
<feature type="domain" description="ABC-2 type transporter transmembrane" evidence="6">
    <location>
        <begin position="127"/>
        <end position="255"/>
    </location>
</feature>
<evidence type="ECO:0000259" key="6">
    <source>
        <dbReference type="Pfam" id="PF12698"/>
    </source>
</evidence>
<feature type="transmembrane region" description="Helical" evidence="5">
    <location>
        <begin position="178"/>
        <end position="204"/>
    </location>
</feature>
<keyword evidence="8" id="KW-1185">Reference proteome</keyword>
<dbReference type="InterPro" id="IPR013525">
    <property type="entry name" value="ABC2_TM"/>
</dbReference>
<evidence type="ECO:0000256" key="4">
    <source>
        <dbReference type="ARBA" id="ARBA00023136"/>
    </source>
</evidence>
<keyword evidence="3 5" id="KW-1133">Transmembrane helix</keyword>
<dbReference type="GO" id="GO:0005886">
    <property type="term" value="C:plasma membrane"/>
    <property type="evidence" value="ECO:0007669"/>
    <property type="project" value="UniProtKB-SubCell"/>
</dbReference>
<dbReference type="InterPro" id="IPR021913">
    <property type="entry name" value="DUF3526"/>
</dbReference>
<feature type="transmembrane region" description="Helical" evidence="5">
    <location>
        <begin position="243"/>
        <end position="261"/>
    </location>
</feature>
<dbReference type="PANTHER" id="PTHR43471:SF1">
    <property type="entry name" value="ABC TRANSPORTER PERMEASE PROTEIN NOSY-RELATED"/>
    <property type="match status" value="1"/>
</dbReference>
<evidence type="ECO:0000256" key="3">
    <source>
        <dbReference type="ARBA" id="ARBA00022989"/>
    </source>
</evidence>
<comment type="subcellular location">
    <subcellularLocation>
        <location evidence="1">Membrane</location>
        <topology evidence="1">Multi-pass membrane protein</topology>
    </subcellularLocation>
</comment>
<protein>
    <submittedName>
        <fullName evidence="7">DUF3526 domain-containing protein</fullName>
    </submittedName>
</protein>
<evidence type="ECO:0000256" key="1">
    <source>
        <dbReference type="ARBA" id="ARBA00004141"/>
    </source>
</evidence>
<name>A0A848LL27_9BACT</name>
<evidence type="ECO:0000313" key="7">
    <source>
        <dbReference type="EMBL" id="NMO18383.1"/>
    </source>
</evidence>
<keyword evidence="4 5" id="KW-0472">Membrane</keyword>
<feature type="transmembrane region" description="Helical" evidence="5">
    <location>
        <begin position="444"/>
        <end position="468"/>
    </location>
</feature>
<dbReference type="Pfam" id="PF12040">
    <property type="entry name" value="DUF3526"/>
    <property type="match status" value="1"/>
</dbReference>
<comment type="caution">
    <text evidence="7">The sequence shown here is derived from an EMBL/GenBank/DDBJ whole genome shotgun (WGS) entry which is preliminary data.</text>
</comment>
<evidence type="ECO:0000313" key="8">
    <source>
        <dbReference type="Proteomes" id="UP000518300"/>
    </source>
</evidence>
<feature type="transmembrane region" description="Helical" evidence="5">
    <location>
        <begin position="132"/>
        <end position="152"/>
    </location>
</feature>
<dbReference type="PANTHER" id="PTHR43471">
    <property type="entry name" value="ABC TRANSPORTER PERMEASE"/>
    <property type="match status" value="1"/>
</dbReference>
<organism evidence="7 8">
    <name type="scientific">Pyxidicoccus fallax</name>
    <dbReference type="NCBI Taxonomy" id="394095"/>
    <lineage>
        <taxon>Bacteria</taxon>
        <taxon>Pseudomonadati</taxon>
        <taxon>Myxococcota</taxon>
        <taxon>Myxococcia</taxon>
        <taxon>Myxococcales</taxon>
        <taxon>Cystobacterineae</taxon>
        <taxon>Myxococcaceae</taxon>
        <taxon>Pyxidicoccus</taxon>
    </lineage>
</organism>